<reference evidence="2" key="1">
    <citation type="journal article" date="2019" name="Int. J. Syst. Evol. Microbiol.">
        <title>The Global Catalogue of Microorganisms (GCM) 10K type strain sequencing project: providing services to taxonomists for standard genome sequencing and annotation.</title>
        <authorList>
            <consortium name="The Broad Institute Genomics Platform"/>
            <consortium name="The Broad Institute Genome Sequencing Center for Infectious Disease"/>
            <person name="Wu L."/>
            <person name="Ma J."/>
        </authorList>
    </citation>
    <scope>NUCLEOTIDE SEQUENCE [LARGE SCALE GENOMIC DNA]</scope>
    <source>
        <strain evidence="2">JCM 18019</strain>
    </source>
</reference>
<dbReference type="Proteomes" id="UP001500353">
    <property type="component" value="Unassembled WGS sequence"/>
</dbReference>
<evidence type="ECO:0000313" key="1">
    <source>
        <dbReference type="EMBL" id="GAA5092670.1"/>
    </source>
</evidence>
<comment type="caution">
    <text evidence="1">The sequence shown here is derived from an EMBL/GenBank/DDBJ whole genome shotgun (WGS) entry which is preliminary data.</text>
</comment>
<sequence length="72" mass="8488">MITKEKLKLYFEEGDKPTQEQFWEWMDSYWHKEEKISAEALPEMIDTSGLATVVYVDEKIGEDEGGIWNFPV</sequence>
<gene>
    <name evidence="1" type="ORF">GCM10023210_21950</name>
</gene>
<organism evidence="1 2">
    <name type="scientific">Chryseobacterium ginsengisoli</name>
    <dbReference type="NCBI Taxonomy" id="363853"/>
    <lineage>
        <taxon>Bacteria</taxon>
        <taxon>Pseudomonadati</taxon>
        <taxon>Bacteroidota</taxon>
        <taxon>Flavobacteriia</taxon>
        <taxon>Flavobacteriales</taxon>
        <taxon>Weeksellaceae</taxon>
        <taxon>Chryseobacterium group</taxon>
        <taxon>Chryseobacterium</taxon>
    </lineage>
</organism>
<protein>
    <submittedName>
        <fullName evidence="1">Uncharacterized protein</fullName>
    </submittedName>
</protein>
<dbReference type="RefSeq" id="WP_345203633.1">
    <property type="nucleotide sequence ID" value="NZ_BAABHX010000003.1"/>
</dbReference>
<proteinExistence type="predicted"/>
<name>A0ABP9MD67_9FLAO</name>
<evidence type="ECO:0000313" key="2">
    <source>
        <dbReference type="Proteomes" id="UP001500353"/>
    </source>
</evidence>
<keyword evidence="2" id="KW-1185">Reference proteome</keyword>
<accession>A0ABP9MD67</accession>
<dbReference type="EMBL" id="BAABHX010000003">
    <property type="protein sequence ID" value="GAA5092670.1"/>
    <property type="molecule type" value="Genomic_DNA"/>
</dbReference>